<dbReference type="Gene3D" id="3.30.420.40">
    <property type="match status" value="2"/>
</dbReference>
<dbReference type="Proteomes" id="UP000283458">
    <property type="component" value="Unassembled WGS sequence"/>
</dbReference>
<protein>
    <recommendedName>
        <fullName evidence="1">ATPase BadF/BadG/BcrA/BcrD type domain-containing protein</fullName>
    </recommendedName>
</protein>
<dbReference type="SUPFAM" id="SSF53067">
    <property type="entry name" value="Actin-like ATPase domain"/>
    <property type="match status" value="2"/>
</dbReference>
<dbReference type="PANTHER" id="PTHR43190:SF3">
    <property type="entry name" value="N-ACETYL-D-GLUCOSAMINE KINASE"/>
    <property type="match status" value="1"/>
</dbReference>
<sequence>MTSAVYFCVDGGGTRSRGRLTDADGVTLASAVDGPCNPNTDCARAVASVMALWRRCASDAGHDPEDRAGITLAIGSAGLNVMRSRAAFVAACPPFGRILPINDGYAALIGAGAGKPCGMVAVGTGVTARRLLPDGTNFFRDGWGWTVGDRGGGAWIGLEAFRHALAVKDTVAPPWPLAESLIATLCGSESLDDLLANPNPERMASLTPFVLAAADAGDSVALGIRDRAVDHLVALARALTLTDDDTLYFSGGLAVPLWPFLVERLGRPIAEPLADAMTGAYLVASGRAPAEVEVAA</sequence>
<keyword evidence="3" id="KW-1185">Reference proteome</keyword>
<organism evidence="2 3">
    <name type="scientific">Azospirillum cavernae</name>
    <dbReference type="NCBI Taxonomy" id="2320860"/>
    <lineage>
        <taxon>Bacteria</taxon>
        <taxon>Pseudomonadati</taxon>
        <taxon>Pseudomonadota</taxon>
        <taxon>Alphaproteobacteria</taxon>
        <taxon>Rhodospirillales</taxon>
        <taxon>Azospirillaceae</taxon>
        <taxon>Azospirillum</taxon>
    </lineage>
</organism>
<evidence type="ECO:0000313" key="2">
    <source>
        <dbReference type="EMBL" id="RJF83152.1"/>
    </source>
</evidence>
<evidence type="ECO:0000313" key="3">
    <source>
        <dbReference type="Proteomes" id="UP000283458"/>
    </source>
</evidence>
<dbReference type="InterPro" id="IPR052519">
    <property type="entry name" value="Euk-type_GlcNAc_Kinase"/>
</dbReference>
<reference evidence="2 3" key="1">
    <citation type="submission" date="2018-09" db="EMBL/GenBank/DDBJ databases">
        <authorList>
            <person name="Zhu H."/>
        </authorList>
    </citation>
    <scope>NUCLEOTIDE SEQUENCE [LARGE SCALE GENOMIC DNA]</scope>
    <source>
        <strain evidence="2 3">K2W22B-5</strain>
    </source>
</reference>
<dbReference type="CDD" id="cd24082">
    <property type="entry name" value="ASKHA_NBD_GspK-like"/>
    <property type="match status" value="1"/>
</dbReference>
<dbReference type="AlphaFoldDB" id="A0A418VZE9"/>
<name>A0A418VZE9_9PROT</name>
<dbReference type="RefSeq" id="WP_119828795.1">
    <property type="nucleotide sequence ID" value="NZ_QYUL01000001.1"/>
</dbReference>
<dbReference type="EMBL" id="QYUL01000001">
    <property type="protein sequence ID" value="RJF83152.1"/>
    <property type="molecule type" value="Genomic_DNA"/>
</dbReference>
<comment type="caution">
    <text evidence="2">The sequence shown here is derived from an EMBL/GenBank/DDBJ whole genome shotgun (WGS) entry which is preliminary data.</text>
</comment>
<dbReference type="PANTHER" id="PTHR43190">
    <property type="entry name" value="N-ACETYL-D-GLUCOSAMINE KINASE"/>
    <property type="match status" value="1"/>
</dbReference>
<evidence type="ECO:0000259" key="1">
    <source>
        <dbReference type="Pfam" id="PF01869"/>
    </source>
</evidence>
<proteinExistence type="predicted"/>
<feature type="domain" description="ATPase BadF/BadG/BcrA/BcrD type" evidence="1">
    <location>
        <begin position="9"/>
        <end position="254"/>
    </location>
</feature>
<dbReference type="OrthoDB" id="63487at2"/>
<gene>
    <name evidence="2" type="ORF">D3877_00120</name>
</gene>
<dbReference type="Pfam" id="PF01869">
    <property type="entry name" value="BcrAD_BadFG"/>
    <property type="match status" value="1"/>
</dbReference>
<dbReference type="InterPro" id="IPR002731">
    <property type="entry name" value="ATPase_BadF"/>
</dbReference>
<accession>A0A418VZE9</accession>
<dbReference type="InterPro" id="IPR043129">
    <property type="entry name" value="ATPase_NBD"/>
</dbReference>